<protein>
    <submittedName>
        <fullName evidence="2">Uncharacterized protein</fullName>
    </submittedName>
</protein>
<accession>A0ABN8Z4U8</accession>
<feature type="region of interest" description="Disordered" evidence="1">
    <location>
        <begin position="58"/>
        <end position="222"/>
    </location>
</feature>
<feature type="compositionally biased region" description="Basic residues" evidence="1">
    <location>
        <begin position="62"/>
        <end position="78"/>
    </location>
</feature>
<dbReference type="EMBL" id="OX459964">
    <property type="protein sequence ID" value="CAI9168628.1"/>
    <property type="molecule type" value="Genomic_DNA"/>
</dbReference>
<evidence type="ECO:0000313" key="3">
    <source>
        <dbReference type="Proteomes" id="UP001176941"/>
    </source>
</evidence>
<reference evidence="2" key="1">
    <citation type="submission" date="2023-04" db="EMBL/GenBank/DDBJ databases">
        <authorList>
            <consortium name="ELIXIR-Norway"/>
        </authorList>
    </citation>
    <scope>NUCLEOTIDE SEQUENCE [LARGE SCALE GENOMIC DNA]</scope>
</reference>
<gene>
    <name evidence="2" type="ORF">MRATA1EN1_LOCUS17590</name>
</gene>
<keyword evidence="3" id="KW-1185">Reference proteome</keyword>
<organism evidence="2 3">
    <name type="scientific">Rangifer tarandus platyrhynchus</name>
    <name type="common">Svalbard reindeer</name>
    <dbReference type="NCBI Taxonomy" id="3082113"/>
    <lineage>
        <taxon>Eukaryota</taxon>
        <taxon>Metazoa</taxon>
        <taxon>Chordata</taxon>
        <taxon>Craniata</taxon>
        <taxon>Vertebrata</taxon>
        <taxon>Euteleostomi</taxon>
        <taxon>Mammalia</taxon>
        <taxon>Eutheria</taxon>
        <taxon>Laurasiatheria</taxon>
        <taxon>Artiodactyla</taxon>
        <taxon>Ruminantia</taxon>
        <taxon>Pecora</taxon>
        <taxon>Cervidae</taxon>
        <taxon>Odocoileinae</taxon>
        <taxon>Rangifer</taxon>
    </lineage>
</organism>
<evidence type="ECO:0000256" key="1">
    <source>
        <dbReference type="SAM" id="MobiDB-lite"/>
    </source>
</evidence>
<feature type="compositionally biased region" description="Low complexity" evidence="1">
    <location>
        <begin position="205"/>
        <end position="222"/>
    </location>
</feature>
<proteinExistence type="predicted"/>
<dbReference type="Proteomes" id="UP001176941">
    <property type="component" value="Chromosome 28"/>
</dbReference>
<sequence length="222" mass="22220">MLFWTLPEGGVALLDEEAAQAVARGGGGGGGGGWGPFAAVLLGAKAVHLLVPAGLSGGRYPKPLRSRAPRGAGRRGPRTRGSQSPSPAKALPSPARGRPGPAPPRSGSFGSRPASPLSPFLPARVPGVVSHGLQGPAGNLPEAPSAGGPEPSPFGGDVQEGVPGSSFSPKTPGPGCQRVLRAPAGSSLISDAEQTRRRAAAPGWRGLPARRPALNPRRPVPC</sequence>
<evidence type="ECO:0000313" key="2">
    <source>
        <dbReference type="EMBL" id="CAI9168628.1"/>
    </source>
</evidence>
<feature type="compositionally biased region" description="Low complexity" evidence="1">
    <location>
        <begin position="79"/>
        <end position="115"/>
    </location>
</feature>
<name>A0ABN8Z4U8_RANTA</name>